<proteinExistence type="predicted"/>
<organism evidence="1 2">
    <name type="scientific">Undibacterium terreum</name>
    <dbReference type="NCBI Taxonomy" id="1224302"/>
    <lineage>
        <taxon>Bacteria</taxon>
        <taxon>Pseudomonadati</taxon>
        <taxon>Pseudomonadota</taxon>
        <taxon>Betaproteobacteria</taxon>
        <taxon>Burkholderiales</taxon>
        <taxon>Oxalobacteraceae</taxon>
        <taxon>Undibacterium</taxon>
    </lineage>
</organism>
<comment type="caution">
    <text evidence="1">The sequence shown here is derived from an EMBL/GenBank/DDBJ whole genome shotgun (WGS) entry which is preliminary data.</text>
</comment>
<dbReference type="GO" id="GO:0016491">
    <property type="term" value="F:oxidoreductase activity"/>
    <property type="evidence" value="ECO:0007669"/>
    <property type="project" value="TreeGrafter"/>
</dbReference>
<dbReference type="Proteomes" id="UP000637423">
    <property type="component" value="Unassembled WGS sequence"/>
</dbReference>
<evidence type="ECO:0000313" key="1">
    <source>
        <dbReference type="EMBL" id="GGC65686.1"/>
    </source>
</evidence>
<dbReference type="Pfam" id="PF00106">
    <property type="entry name" value="adh_short"/>
    <property type="match status" value="1"/>
</dbReference>
<dbReference type="PANTHER" id="PTHR43544:SF12">
    <property type="entry name" value="NAD(P)-BINDING ROSSMANN-FOLD SUPERFAMILY PROTEIN"/>
    <property type="match status" value="1"/>
</dbReference>
<dbReference type="SUPFAM" id="SSF51735">
    <property type="entry name" value="NAD(P)-binding Rossmann-fold domains"/>
    <property type="match status" value="1"/>
</dbReference>
<name>A0A916XDE0_9BURK</name>
<reference evidence="1" key="1">
    <citation type="journal article" date="2014" name="Int. J. Syst. Evol. Microbiol.">
        <title>Complete genome sequence of Corynebacterium casei LMG S-19264T (=DSM 44701T), isolated from a smear-ripened cheese.</title>
        <authorList>
            <consortium name="US DOE Joint Genome Institute (JGI-PGF)"/>
            <person name="Walter F."/>
            <person name="Albersmeier A."/>
            <person name="Kalinowski J."/>
            <person name="Ruckert C."/>
        </authorList>
    </citation>
    <scope>NUCLEOTIDE SEQUENCE</scope>
    <source>
        <strain evidence="1">CGMCC 1.10998</strain>
    </source>
</reference>
<dbReference type="RefSeq" id="WP_188564920.1">
    <property type="nucleotide sequence ID" value="NZ_BMED01000001.1"/>
</dbReference>
<dbReference type="CDD" id="cd05325">
    <property type="entry name" value="carb_red_sniffer_like_SDR_c"/>
    <property type="match status" value="1"/>
</dbReference>
<dbReference type="InterPro" id="IPR051468">
    <property type="entry name" value="Fungal_SecMetab_SDRs"/>
</dbReference>
<dbReference type="EMBL" id="BMED01000001">
    <property type="protein sequence ID" value="GGC65686.1"/>
    <property type="molecule type" value="Genomic_DNA"/>
</dbReference>
<evidence type="ECO:0000313" key="2">
    <source>
        <dbReference type="Proteomes" id="UP000637423"/>
    </source>
</evidence>
<protein>
    <submittedName>
        <fullName evidence="1">SDR family oxidoreductase</fullName>
    </submittedName>
</protein>
<sequence>MISPQKPSSSSNLRLTTIPSGGLALVFGATGGIGQALAMELGDDAGFVSVINCSRSGEFAFDLTSEESISALAEKVKLYGTDIRLVIDATGVLGDEGCIAEKTWRQLDPSAMARAFAINAIGPALVMKHFLPLLPRAGKCVFATLSAHVGSIGDNQLGGWYSYRASKAALNQLMRSAAIELHRSSPEAICVAVHPGMVNTRLAKYYARTGVEIQPPELAAVRILSMIDKLTPEDSGQFMDYRGQRVPW</sequence>
<dbReference type="InterPro" id="IPR036291">
    <property type="entry name" value="NAD(P)-bd_dom_sf"/>
</dbReference>
<gene>
    <name evidence="1" type="ORF">GCM10011396_10880</name>
</gene>
<dbReference type="Gene3D" id="3.40.50.720">
    <property type="entry name" value="NAD(P)-binding Rossmann-like Domain"/>
    <property type="match status" value="1"/>
</dbReference>
<dbReference type="AlphaFoldDB" id="A0A916XDE0"/>
<reference evidence="1" key="2">
    <citation type="submission" date="2020-09" db="EMBL/GenBank/DDBJ databases">
        <authorList>
            <person name="Sun Q."/>
            <person name="Zhou Y."/>
        </authorList>
    </citation>
    <scope>NUCLEOTIDE SEQUENCE</scope>
    <source>
        <strain evidence="1">CGMCC 1.10998</strain>
    </source>
</reference>
<dbReference type="PANTHER" id="PTHR43544">
    <property type="entry name" value="SHORT-CHAIN DEHYDROGENASE/REDUCTASE"/>
    <property type="match status" value="1"/>
</dbReference>
<dbReference type="InterPro" id="IPR002347">
    <property type="entry name" value="SDR_fam"/>
</dbReference>
<dbReference type="PRINTS" id="PR00081">
    <property type="entry name" value="GDHRDH"/>
</dbReference>
<keyword evidence="2" id="KW-1185">Reference proteome</keyword>
<dbReference type="GO" id="GO:0005737">
    <property type="term" value="C:cytoplasm"/>
    <property type="evidence" value="ECO:0007669"/>
    <property type="project" value="TreeGrafter"/>
</dbReference>
<accession>A0A916XDE0</accession>